<proteinExistence type="predicted"/>
<evidence type="ECO:0000256" key="2">
    <source>
        <dbReference type="ARBA" id="ARBA00023015"/>
    </source>
</evidence>
<dbReference type="PANTHER" id="PTHR47171:SF6">
    <property type="entry name" value="SPECIFIC TRANSCRIPTION FACTOR, PUTATIVE (AFU_ORTHOLOGUE AFUA_2G06130)-RELATED"/>
    <property type="match status" value="1"/>
</dbReference>
<feature type="non-terminal residue" evidence="6">
    <location>
        <position position="1"/>
    </location>
</feature>
<dbReference type="AlphaFoldDB" id="A0A6A6C361"/>
<name>A0A6A6C361_ZASCE</name>
<evidence type="ECO:0000256" key="4">
    <source>
        <dbReference type="ARBA" id="ARBA00023163"/>
    </source>
</evidence>
<reference evidence="6" key="1">
    <citation type="journal article" date="2020" name="Stud. Mycol.">
        <title>101 Dothideomycetes genomes: a test case for predicting lifestyles and emergence of pathogens.</title>
        <authorList>
            <person name="Haridas S."/>
            <person name="Albert R."/>
            <person name="Binder M."/>
            <person name="Bloem J."/>
            <person name="Labutti K."/>
            <person name="Salamov A."/>
            <person name="Andreopoulos B."/>
            <person name="Baker S."/>
            <person name="Barry K."/>
            <person name="Bills G."/>
            <person name="Bluhm B."/>
            <person name="Cannon C."/>
            <person name="Castanera R."/>
            <person name="Culley D."/>
            <person name="Daum C."/>
            <person name="Ezra D."/>
            <person name="Gonzalez J."/>
            <person name="Henrissat B."/>
            <person name="Kuo A."/>
            <person name="Liang C."/>
            <person name="Lipzen A."/>
            <person name="Lutzoni F."/>
            <person name="Magnuson J."/>
            <person name="Mondo S."/>
            <person name="Nolan M."/>
            <person name="Ohm R."/>
            <person name="Pangilinan J."/>
            <person name="Park H.-J."/>
            <person name="Ramirez L."/>
            <person name="Alfaro M."/>
            <person name="Sun H."/>
            <person name="Tritt A."/>
            <person name="Yoshinaga Y."/>
            <person name="Zwiers L.-H."/>
            <person name="Turgeon B."/>
            <person name="Goodwin S."/>
            <person name="Spatafora J."/>
            <person name="Crous P."/>
            <person name="Grigoriev I."/>
        </authorList>
    </citation>
    <scope>NUCLEOTIDE SEQUENCE</scope>
    <source>
        <strain evidence="6">ATCC 36951</strain>
    </source>
</reference>
<feature type="compositionally biased region" description="Polar residues" evidence="5">
    <location>
        <begin position="27"/>
        <end position="41"/>
    </location>
</feature>
<dbReference type="CDD" id="cd12148">
    <property type="entry name" value="fungal_TF_MHR"/>
    <property type="match status" value="1"/>
</dbReference>
<keyword evidence="3" id="KW-0238">DNA-binding</keyword>
<keyword evidence="7" id="KW-1185">Reference proteome</keyword>
<dbReference type="RefSeq" id="XP_033661068.1">
    <property type="nucleotide sequence ID" value="XM_033810798.1"/>
</dbReference>
<dbReference type="GeneID" id="54564070"/>
<feature type="region of interest" description="Disordered" evidence="5">
    <location>
        <begin position="14"/>
        <end position="49"/>
    </location>
</feature>
<evidence type="ECO:0000313" key="6">
    <source>
        <dbReference type="EMBL" id="KAF2160179.1"/>
    </source>
</evidence>
<dbReference type="PANTHER" id="PTHR47171">
    <property type="entry name" value="FARA-RELATED"/>
    <property type="match status" value="1"/>
</dbReference>
<sequence length="575" mass="62965">LPCAICRARKKRCFHSPDGPGGDGSHVETSPRPSHPSSNDSSGRESSLEPDRIGAYAPVNLLQEISATDDTIRSDVSPSSFSTRPSHDGLVAQLRHRRVQWHKANRCTISSPVLSASHRAYLEDAGAFTALPSVTVHALLPVYIGMLDDLVPVVDGPRLLRDATTGNASIHLVKAICLVTCKYPQAAPHLHLVADGPAVSQKSFATAMMTALDAAMHAELETDGLNRIRILALIHLHNDGTRGREQSSLYLSNAINQAWGLAIHHDCRRPEDPKTEFRSACDNLWWTLRNMDRLSKLVMGVAPFLIDDSDIGIERVSSGEDDYRSSIMALSTALGDLVATATSFYKASLTGPLMHVRNSAYLELWYHLAAMMSCCSGLPGTDAYLRRLSSAERVIAILGDKAYIELPPLPLVPYVLSVATIVVYRSVIDRQRPVQEVLLVMKDCCDTLDGLSQLWTSASGFVKVAKWLFKQLVLYRPPHLHQMRKAGLLNGSDRLSAAIDDVTAPVPLARLDSYNSETSPQSQGMWSVSEVATEEALLGWDLGQGLDNVVFDVYANMENAGFFDYLDDNNSESHV</sequence>
<dbReference type="EMBL" id="ML993629">
    <property type="protein sequence ID" value="KAF2160179.1"/>
    <property type="molecule type" value="Genomic_DNA"/>
</dbReference>
<dbReference type="Proteomes" id="UP000799537">
    <property type="component" value="Unassembled WGS sequence"/>
</dbReference>
<keyword evidence="1" id="KW-0862">Zinc</keyword>
<evidence type="ECO:0000256" key="1">
    <source>
        <dbReference type="ARBA" id="ARBA00022833"/>
    </source>
</evidence>
<protein>
    <recommendedName>
        <fullName evidence="8">Transcription factor domain-containing protein</fullName>
    </recommendedName>
</protein>
<dbReference type="GO" id="GO:0003677">
    <property type="term" value="F:DNA binding"/>
    <property type="evidence" value="ECO:0007669"/>
    <property type="project" value="UniProtKB-KW"/>
</dbReference>
<gene>
    <name evidence="6" type="ORF">M409DRAFT_37810</name>
</gene>
<organism evidence="6 7">
    <name type="scientific">Zasmidium cellare ATCC 36951</name>
    <dbReference type="NCBI Taxonomy" id="1080233"/>
    <lineage>
        <taxon>Eukaryota</taxon>
        <taxon>Fungi</taxon>
        <taxon>Dikarya</taxon>
        <taxon>Ascomycota</taxon>
        <taxon>Pezizomycotina</taxon>
        <taxon>Dothideomycetes</taxon>
        <taxon>Dothideomycetidae</taxon>
        <taxon>Mycosphaerellales</taxon>
        <taxon>Mycosphaerellaceae</taxon>
        <taxon>Zasmidium</taxon>
    </lineage>
</organism>
<evidence type="ECO:0000256" key="3">
    <source>
        <dbReference type="ARBA" id="ARBA00023125"/>
    </source>
</evidence>
<evidence type="ECO:0008006" key="8">
    <source>
        <dbReference type="Google" id="ProtNLM"/>
    </source>
</evidence>
<accession>A0A6A6C361</accession>
<keyword evidence="4" id="KW-0804">Transcription</keyword>
<evidence type="ECO:0000313" key="7">
    <source>
        <dbReference type="Proteomes" id="UP000799537"/>
    </source>
</evidence>
<keyword evidence="2" id="KW-0805">Transcription regulation</keyword>
<evidence type="ECO:0000256" key="5">
    <source>
        <dbReference type="SAM" id="MobiDB-lite"/>
    </source>
</evidence>
<dbReference type="OrthoDB" id="10031947at2759"/>
<dbReference type="InterPro" id="IPR052073">
    <property type="entry name" value="Amide_Lactam_Regulators"/>
</dbReference>